<dbReference type="NCBIfam" id="TIGR04520">
    <property type="entry name" value="ECF_ATPase_1"/>
    <property type="match status" value="1"/>
</dbReference>
<dbReference type="NCBIfam" id="NF010167">
    <property type="entry name" value="PRK13648.1"/>
    <property type="match status" value="1"/>
</dbReference>
<dbReference type="Proteomes" id="UP000183508">
    <property type="component" value="Unassembled WGS sequence"/>
</dbReference>
<dbReference type="GO" id="GO:0016887">
    <property type="term" value="F:ATP hydrolysis activity"/>
    <property type="evidence" value="ECO:0007669"/>
    <property type="project" value="InterPro"/>
</dbReference>
<evidence type="ECO:0000256" key="10">
    <source>
        <dbReference type="PROSITE-ProRule" id="PRU00520"/>
    </source>
</evidence>
<dbReference type="PANTHER" id="PTHR43553:SF24">
    <property type="entry name" value="ENERGY-COUPLING FACTOR TRANSPORTER ATP-BINDING PROTEIN ECFA1"/>
    <property type="match status" value="1"/>
</dbReference>
<gene>
    <name evidence="13" type="ORF">SAMN05421543_10363</name>
</gene>
<comment type="caution">
    <text evidence="10">Lacks conserved residue(s) required for the propagation of feature annotation.</text>
</comment>
<accession>A0A1I7GTU6</accession>
<feature type="domain" description="Acylphosphatase-like" evidence="12">
    <location>
        <begin position="1"/>
        <end position="38"/>
    </location>
</feature>
<evidence type="ECO:0000259" key="11">
    <source>
        <dbReference type="PROSITE" id="PS50893"/>
    </source>
</evidence>
<dbReference type="GO" id="GO:0043190">
    <property type="term" value="C:ATP-binding cassette (ABC) transporter complex"/>
    <property type="evidence" value="ECO:0007669"/>
    <property type="project" value="TreeGrafter"/>
</dbReference>
<dbReference type="InterPro" id="IPR050095">
    <property type="entry name" value="ECF_ABC_transporter_ATP-bd"/>
</dbReference>
<keyword evidence="3" id="KW-0813">Transport</keyword>
<dbReference type="PROSITE" id="PS50893">
    <property type="entry name" value="ABC_TRANSPORTER_2"/>
    <property type="match status" value="1"/>
</dbReference>
<evidence type="ECO:0000256" key="1">
    <source>
        <dbReference type="ARBA" id="ARBA00004202"/>
    </source>
</evidence>
<dbReference type="AlphaFoldDB" id="A0A1I7GTU6"/>
<evidence type="ECO:0000256" key="4">
    <source>
        <dbReference type="ARBA" id="ARBA00022475"/>
    </source>
</evidence>
<evidence type="ECO:0000259" key="12">
    <source>
        <dbReference type="PROSITE" id="PS51160"/>
    </source>
</evidence>
<dbReference type="InterPro" id="IPR003439">
    <property type="entry name" value="ABC_transporter-like_ATP-bd"/>
</dbReference>
<sequence>MNRAGDPLIRVQRVSFSYRVREGKSIPVLHDVSFEVRAGEHVAVIGHNGSGKSTLAKHLNGLLVPDAGDVLVDGMNTRDRRLLREIRKRVGMVFQHPDNQMVATIVEDDVAFGLENLGVPEEEMHRRVDEALRMVGMEAYRHRPPHQLSGGQKQRVAIAGVLAMRPRCIVLDEATSMLDSYGRQELMEVIRRLHGEGIAIVSITHHMQEVALADRVLVMEAGRVVMEGTPREVFRQRDRLLELQLDVPGAARVAALVHAARPDFREDRILASEVVEEVQRLAPRRG</sequence>
<evidence type="ECO:0000313" key="13">
    <source>
        <dbReference type="EMBL" id="SFU51883.1"/>
    </source>
</evidence>
<evidence type="ECO:0000256" key="3">
    <source>
        <dbReference type="ARBA" id="ARBA00022448"/>
    </source>
</evidence>
<dbReference type="NCBIfam" id="TIGR01166">
    <property type="entry name" value="cbiO"/>
    <property type="match status" value="1"/>
</dbReference>
<evidence type="ECO:0000313" key="14">
    <source>
        <dbReference type="Proteomes" id="UP000183508"/>
    </source>
</evidence>
<protein>
    <submittedName>
        <fullName evidence="13">Energy-coupling factor transport system ATP-binding protein/energy-coupling factor transport system ATP-binding protein</fullName>
    </submittedName>
</protein>
<dbReference type="Gene3D" id="3.40.50.300">
    <property type="entry name" value="P-loop containing nucleotide triphosphate hydrolases"/>
    <property type="match status" value="1"/>
</dbReference>
<dbReference type="PROSITE" id="PS51160">
    <property type="entry name" value="ACYLPHOSPHATASE_3"/>
    <property type="match status" value="1"/>
</dbReference>
<comment type="similarity">
    <text evidence="2">Belongs to the ABC transporter superfamily.</text>
</comment>
<dbReference type="InterPro" id="IPR030947">
    <property type="entry name" value="EcfA_1"/>
</dbReference>
<proteinExistence type="inferred from homology"/>
<comment type="subcellular location">
    <subcellularLocation>
        <location evidence="1">Cell membrane</location>
        <topology evidence="1">Peripheral membrane protein</topology>
    </subcellularLocation>
</comment>
<dbReference type="SUPFAM" id="SSF52540">
    <property type="entry name" value="P-loop containing nucleoside triphosphate hydrolases"/>
    <property type="match status" value="1"/>
</dbReference>
<keyword evidence="14" id="KW-1185">Reference proteome</keyword>
<evidence type="ECO:0000256" key="5">
    <source>
        <dbReference type="ARBA" id="ARBA00022741"/>
    </source>
</evidence>
<dbReference type="InterPro" id="IPR027417">
    <property type="entry name" value="P-loop_NTPase"/>
</dbReference>
<dbReference type="eggNOG" id="COG1122">
    <property type="taxonomic scope" value="Bacteria"/>
</dbReference>
<dbReference type="InterPro" id="IPR005876">
    <property type="entry name" value="Co_trans_ATP-bd"/>
</dbReference>
<feature type="domain" description="ABC transporter" evidence="11">
    <location>
        <begin position="9"/>
        <end position="246"/>
    </location>
</feature>
<dbReference type="GO" id="GO:0042626">
    <property type="term" value="F:ATPase-coupled transmembrane transporter activity"/>
    <property type="evidence" value="ECO:0007669"/>
    <property type="project" value="TreeGrafter"/>
</dbReference>
<dbReference type="PROSITE" id="PS00211">
    <property type="entry name" value="ABC_TRANSPORTER_1"/>
    <property type="match status" value="1"/>
</dbReference>
<evidence type="ECO:0000256" key="6">
    <source>
        <dbReference type="ARBA" id="ARBA00022840"/>
    </source>
</evidence>
<dbReference type="Pfam" id="PF00005">
    <property type="entry name" value="ABC_tran"/>
    <property type="match status" value="1"/>
</dbReference>
<keyword evidence="6 13" id="KW-0067">ATP-binding</keyword>
<keyword evidence="8" id="KW-0472">Membrane</keyword>
<dbReference type="SMART" id="SM00382">
    <property type="entry name" value="AAA"/>
    <property type="match status" value="1"/>
</dbReference>
<dbReference type="GO" id="GO:0015087">
    <property type="term" value="F:cobalt ion transmembrane transporter activity"/>
    <property type="evidence" value="ECO:0007669"/>
    <property type="project" value="UniProtKB-ARBA"/>
</dbReference>
<dbReference type="CDD" id="cd03225">
    <property type="entry name" value="ABC_cobalt_CbiO_domain1"/>
    <property type="match status" value="1"/>
</dbReference>
<organism evidence="13 14">
    <name type="scientific">Alicyclobacillus macrosporangiidus</name>
    <dbReference type="NCBI Taxonomy" id="392015"/>
    <lineage>
        <taxon>Bacteria</taxon>
        <taxon>Bacillati</taxon>
        <taxon>Bacillota</taxon>
        <taxon>Bacilli</taxon>
        <taxon>Bacillales</taxon>
        <taxon>Alicyclobacillaceae</taxon>
        <taxon>Alicyclobacillus</taxon>
    </lineage>
</organism>
<evidence type="ECO:0000256" key="9">
    <source>
        <dbReference type="ARBA" id="ARBA00025157"/>
    </source>
</evidence>
<keyword evidence="7" id="KW-1278">Translocase</keyword>
<evidence type="ECO:0000256" key="7">
    <source>
        <dbReference type="ARBA" id="ARBA00022967"/>
    </source>
</evidence>
<dbReference type="FunFam" id="3.40.50.300:FF:000224">
    <property type="entry name" value="Energy-coupling factor transporter ATP-binding protein EcfA"/>
    <property type="match status" value="1"/>
</dbReference>
<dbReference type="EMBL" id="FPBV01000003">
    <property type="protein sequence ID" value="SFU51883.1"/>
    <property type="molecule type" value="Genomic_DNA"/>
</dbReference>
<dbReference type="InterPro" id="IPR003593">
    <property type="entry name" value="AAA+_ATPase"/>
</dbReference>
<dbReference type="InterPro" id="IPR001792">
    <property type="entry name" value="Acylphosphatase-like_dom"/>
</dbReference>
<dbReference type="STRING" id="392015.SAMN05421543_10363"/>
<dbReference type="PANTHER" id="PTHR43553">
    <property type="entry name" value="HEAVY METAL TRANSPORTER"/>
    <property type="match status" value="1"/>
</dbReference>
<dbReference type="InterPro" id="IPR017871">
    <property type="entry name" value="ABC_transporter-like_CS"/>
</dbReference>
<dbReference type="RefSeq" id="WP_074949869.1">
    <property type="nucleotide sequence ID" value="NZ_FPBV01000003.1"/>
</dbReference>
<comment type="function">
    <text evidence="9">Probably part of an ABC transporter complex. Responsible for energy coupling to the transport system.</text>
</comment>
<dbReference type="OrthoDB" id="2374252at2"/>
<keyword evidence="5" id="KW-0547">Nucleotide-binding</keyword>
<evidence type="ECO:0000256" key="8">
    <source>
        <dbReference type="ARBA" id="ARBA00023136"/>
    </source>
</evidence>
<evidence type="ECO:0000256" key="2">
    <source>
        <dbReference type="ARBA" id="ARBA00005417"/>
    </source>
</evidence>
<name>A0A1I7GTU6_9BACL</name>
<reference evidence="14" key="1">
    <citation type="submission" date="2016-10" db="EMBL/GenBank/DDBJ databases">
        <authorList>
            <person name="Varghese N."/>
        </authorList>
    </citation>
    <scope>NUCLEOTIDE SEQUENCE [LARGE SCALE GENOMIC DNA]</scope>
    <source>
        <strain evidence="14">DSM 17980</strain>
    </source>
</reference>
<dbReference type="InterPro" id="IPR015856">
    <property type="entry name" value="ABC_transpr_CbiO/EcfA_su"/>
</dbReference>
<keyword evidence="4" id="KW-1003">Cell membrane</keyword>
<dbReference type="GO" id="GO:0005524">
    <property type="term" value="F:ATP binding"/>
    <property type="evidence" value="ECO:0007669"/>
    <property type="project" value="UniProtKB-KW"/>
</dbReference>